<dbReference type="RefSeq" id="WP_042481543.1">
    <property type="nucleotide sequence ID" value="NZ_CAXOJJ010000003.1"/>
</dbReference>
<evidence type="ECO:0000256" key="8">
    <source>
        <dbReference type="ARBA" id="ARBA00024235"/>
    </source>
</evidence>
<dbReference type="KEGG" id="afa:UZ73_01920"/>
<protein>
    <recommendedName>
        <fullName evidence="8">Ancillary SecYEG translocon subunit</fullName>
    </recommendedName>
</protein>
<keyword evidence="14" id="KW-1185">Reference proteome</keyword>
<dbReference type="InterPro" id="IPR011990">
    <property type="entry name" value="TPR-like_helical_dom_sf"/>
</dbReference>
<evidence type="ECO:0000313" key="14">
    <source>
        <dbReference type="Proteomes" id="UP001211866"/>
    </source>
</evidence>
<evidence type="ECO:0000256" key="2">
    <source>
        <dbReference type="ARBA" id="ARBA00022475"/>
    </source>
</evidence>
<evidence type="ECO:0000256" key="5">
    <source>
        <dbReference type="ARBA" id="ARBA00023136"/>
    </source>
</evidence>
<evidence type="ECO:0000256" key="6">
    <source>
        <dbReference type="ARBA" id="ARBA00023186"/>
    </source>
</evidence>
<dbReference type="OrthoDB" id="8521102at2"/>
<reference evidence="11 13" key="2">
    <citation type="submission" date="2018-05" db="EMBL/GenBank/DDBJ databases">
        <authorList>
            <person name="Lanie J.A."/>
            <person name="Ng W.-L."/>
            <person name="Kazmierczak K.M."/>
            <person name="Andrzejewski T.M."/>
            <person name="Davidsen T.M."/>
            <person name="Wayne K.J."/>
            <person name="Tettelin H."/>
            <person name="Glass J.I."/>
            <person name="Rusch D."/>
            <person name="Podicherti R."/>
            <person name="Tsui H.-C.T."/>
            <person name="Winkler M.E."/>
        </authorList>
    </citation>
    <scope>NUCLEOTIDE SEQUENCE [LARGE SCALE GENOMIC DNA]</scope>
    <source>
        <strain evidence="11 13">YBY</strain>
    </source>
</reference>
<name>A0A0M7E4U2_ALCFA</name>
<dbReference type="AlphaFoldDB" id="A0A0M7E4U2"/>
<dbReference type="Gene3D" id="1.25.40.10">
    <property type="entry name" value="Tetratricopeptide repeat domain"/>
    <property type="match status" value="1"/>
</dbReference>
<dbReference type="Proteomes" id="UP000245216">
    <property type="component" value="Unassembled WGS sequence"/>
</dbReference>
<evidence type="ECO:0000256" key="9">
    <source>
        <dbReference type="SAM" id="Phobius"/>
    </source>
</evidence>
<dbReference type="GeneID" id="29370966"/>
<reference evidence="11 13" key="1">
    <citation type="submission" date="2018-05" db="EMBL/GenBank/DDBJ databases">
        <title>Genome Sequence of an Efficient Indole-Degrading Bacterium, Alcaligenes sp.YBY.</title>
        <authorList>
            <person name="Yang B."/>
        </authorList>
    </citation>
    <scope>NUCLEOTIDE SEQUENCE [LARGE SCALE GENOMIC DNA]</scope>
    <source>
        <strain evidence="11 13">YBY</strain>
    </source>
</reference>
<dbReference type="Proteomes" id="UP001211866">
    <property type="component" value="Chromosome"/>
</dbReference>
<keyword evidence="2" id="KW-1003">Cell membrane</keyword>
<dbReference type="GO" id="GO:0005886">
    <property type="term" value="C:plasma membrane"/>
    <property type="evidence" value="ECO:0007669"/>
    <property type="project" value="UniProtKB-SubCell"/>
</dbReference>
<proteinExistence type="inferred from homology"/>
<sequence length="211" mass="23151">MAYDLEEQEKLDAMRAWWDRWGTLCIVLAFAALAAVAGWRGWQWYQGHQAGQAMGYFEALESAAAQTGEEADARVLAASTTLRNDFPKSGYTSRGVLLAAQALQQRGNLTPAREQLEWMVKTNHDPALTPLARLRLAGILLEQKNYDEALAQLTNPPASFAGLFADRKGDILAAQGQNDAAREAWKQAVELLKQDPISQLVQIKLDALAGA</sequence>
<evidence type="ECO:0000256" key="4">
    <source>
        <dbReference type="ARBA" id="ARBA00022989"/>
    </source>
</evidence>
<dbReference type="InterPro" id="IPR026039">
    <property type="entry name" value="YfgM"/>
</dbReference>
<dbReference type="STRING" id="511.UZ73_01920"/>
<dbReference type="PANTHER" id="PTHR38035:SF1">
    <property type="entry name" value="ANCILLARY SECYEG TRANSLOCON SUBUNIT"/>
    <property type="match status" value="1"/>
</dbReference>
<dbReference type="PIRSF" id="PIRSF006170">
    <property type="entry name" value="YfgM"/>
    <property type="match status" value="1"/>
</dbReference>
<evidence type="ECO:0000259" key="10">
    <source>
        <dbReference type="Pfam" id="PF09976"/>
    </source>
</evidence>
<evidence type="ECO:0000313" key="13">
    <source>
        <dbReference type="Proteomes" id="UP000245216"/>
    </source>
</evidence>
<evidence type="ECO:0000256" key="1">
    <source>
        <dbReference type="ARBA" id="ARBA00004401"/>
    </source>
</evidence>
<dbReference type="PANTHER" id="PTHR38035">
    <property type="entry name" value="UPF0070 PROTEIN YFGM"/>
    <property type="match status" value="1"/>
</dbReference>
<dbReference type="EMBL" id="CP096916">
    <property type="protein sequence ID" value="WBM36731.1"/>
    <property type="molecule type" value="Genomic_DNA"/>
</dbReference>
<evidence type="ECO:0000256" key="3">
    <source>
        <dbReference type="ARBA" id="ARBA00022692"/>
    </source>
</evidence>
<gene>
    <name evidence="11" type="ORF">DF183_03185</name>
    <name evidence="12" type="ORF">M2J83_13015</name>
</gene>
<keyword evidence="3 9" id="KW-0812">Transmembrane</keyword>
<dbReference type="InterPro" id="IPR018704">
    <property type="entry name" value="SecYEG/CpoB_TPR"/>
</dbReference>
<dbReference type="EMBL" id="QEXO01000001">
    <property type="protein sequence ID" value="PWE15749.1"/>
    <property type="molecule type" value="Genomic_DNA"/>
</dbReference>
<evidence type="ECO:0000313" key="12">
    <source>
        <dbReference type="EMBL" id="WBM36731.1"/>
    </source>
</evidence>
<feature type="transmembrane region" description="Helical" evidence="9">
    <location>
        <begin position="20"/>
        <end position="39"/>
    </location>
</feature>
<accession>A0A0S2JMJ5</accession>
<accession>A0A0M7E4U2</accession>
<keyword evidence="5 9" id="KW-0472">Membrane</keyword>
<reference evidence="12 14" key="3">
    <citation type="submission" date="2022-05" db="EMBL/GenBank/DDBJ databases">
        <title>Complete sequence of strain NY11312.</title>
        <authorList>
            <person name="Zhou D."/>
        </authorList>
    </citation>
    <scope>NUCLEOTIDE SEQUENCE [LARGE SCALE GENOMIC DNA]</scope>
    <source>
        <strain evidence="12 14">NY11312</strain>
    </source>
</reference>
<comment type="subcellular location">
    <subcellularLocation>
        <location evidence="1">Cell membrane</location>
        <topology evidence="1">Single-pass type II membrane protein</topology>
    </subcellularLocation>
</comment>
<dbReference type="Pfam" id="PF09976">
    <property type="entry name" value="TPR_21"/>
    <property type="match status" value="1"/>
</dbReference>
<keyword evidence="6" id="KW-0143">Chaperone</keyword>
<comment type="similarity">
    <text evidence="7">Belongs to the YfgM family.</text>
</comment>
<evidence type="ECO:0000313" key="11">
    <source>
        <dbReference type="EMBL" id="PWE15749.1"/>
    </source>
</evidence>
<keyword evidence="4 9" id="KW-1133">Transmembrane helix</keyword>
<evidence type="ECO:0000256" key="7">
    <source>
        <dbReference type="ARBA" id="ARBA00024197"/>
    </source>
</evidence>
<feature type="domain" description="Ancillary SecYEG translocon subunit/Cell division coordinator CpoB TPR" evidence="10">
    <location>
        <begin position="15"/>
        <end position="209"/>
    </location>
</feature>
<dbReference type="SUPFAM" id="SSF48452">
    <property type="entry name" value="TPR-like"/>
    <property type="match status" value="1"/>
</dbReference>
<organism evidence="11 13">
    <name type="scientific">Alcaligenes faecalis</name>
    <dbReference type="NCBI Taxonomy" id="511"/>
    <lineage>
        <taxon>Bacteria</taxon>
        <taxon>Pseudomonadati</taxon>
        <taxon>Pseudomonadota</taxon>
        <taxon>Betaproteobacteria</taxon>
        <taxon>Burkholderiales</taxon>
        <taxon>Alcaligenaceae</taxon>
        <taxon>Alcaligenes</taxon>
    </lineage>
</organism>
<dbReference type="GO" id="GO:0044877">
    <property type="term" value="F:protein-containing complex binding"/>
    <property type="evidence" value="ECO:0007669"/>
    <property type="project" value="InterPro"/>
</dbReference>